<accession>A0A8W8JJR2</accession>
<evidence type="ECO:0000313" key="3">
    <source>
        <dbReference type="Proteomes" id="UP000005408"/>
    </source>
</evidence>
<evidence type="ECO:0000313" key="2">
    <source>
        <dbReference type="EnsemblMetazoa" id="G19716.1:cds"/>
    </source>
</evidence>
<keyword evidence="1" id="KW-0472">Membrane</keyword>
<keyword evidence="1" id="KW-1133">Transmembrane helix</keyword>
<proteinExistence type="predicted"/>
<feature type="transmembrane region" description="Helical" evidence="1">
    <location>
        <begin position="31"/>
        <end position="53"/>
    </location>
</feature>
<dbReference type="AlphaFoldDB" id="A0A8W8JJR2"/>
<feature type="transmembrane region" description="Helical" evidence="1">
    <location>
        <begin position="74"/>
        <end position="94"/>
    </location>
</feature>
<dbReference type="Proteomes" id="UP000005408">
    <property type="component" value="Unassembled WGS sequence"/>
</dbReference>
<feature type="transmembrane region" description="Helical" evidence="1">
    <location>
        <begin position="100"/>
        <end position="122"/>
    </location>
</feature>
<reference evidence="2" key="1">
    <citation type="submission" date="2022-08" db="UniProtKB">
        <authorList>
            <consortium name="EnsemblMetazoa"/>
        </authorList>
    </citation>
    <scope>IDENTIFICATION</scope>
    <source>
        <strain evidence="2">05x7-T-G4-1.051#20</strain>
    </source>
</reference>
<organism evidence="2 3">
    <name type="scientific">Magallana gigas</name>
    <name type="common">Pacific oyster</name>
    <name type="synonym">Crassostrea gigas</name>
    <dbReference type="NCBI Taxonomy" id="29159"/>
    <lineage>
        <taxon>Eukaryota</taxon>
        <taxon>Metazoa</taxon>
        <taxon>Spiralia</taxon>
        <taxon>Lophotrochozoa</taxon>
        <taxon>Mollusca</taxon>
        <taxon>Bivalvia</taxon>
        <taxon>Autobranchia</taxon>
        <taxon>Pteriomorphia</taxon>
        <taxon>Ostreida</taxon>
        <taxon>Ostreoidea</taxon>
        <taxon>Ostreidae</taxon>
        <taxon>Magallana</taxon>
    </lineage>
</organism>
<keyword evidence="3" id="KW-1185">Reference proteome</keyword>
<dbReference type="EnsemblMetazoa" id="G19716.1">
    <property type="protein sequence ID" value="G19716.1:cds"/>
    <property type="gene ID" value="G19716"/>
</dbReference>
<evidence type="ECO:0000256" key="1">
    <source>
        <dbReference type="SAM" id="Phobius"/>
    </source>
</evidence>
<keyword evidence="1" id="KW-0812">Transmembrane</keyword>
<sequence>MQDSLYRGCFRGVLYNVGCPDDFAGLGFSVLGLQVAAFFFMILSTAVTIYSFFCSKDDANDDYSCCDNYVHLFVCFYPIAGIIGIIGCIIAMDSYGANGWGLYICLVASSYIILQLCCTPLYED</sequence>
<name>A0A8W8JJR2_MAGGI</name>
<protein>
    <submittedName>
        <fullName evidence="2">Uncharacterized protein</fullName>
    </submittedName>
</protein>